<organism evidence="2 3">
    <name type="scientific">Agrobacterium tumefaciens</name>
    <dbReference type="NCBI Taxonomy" id="358"/>
    <lineage>
        <taxon>Bacteria</taxon>
        <taxon>Pseudomonadati</taxon>
        <taxon>Pseudomonadota</taxon>
        <taxon>Alphaproteobacteria</taxon>
        <taxon>Hyphomicrobiales</taxon>
        <taxon>Rhizobiaceae</taxon>
        <taxon>Rhizobium/Agrobacterium group</taxon>
        <taxon>Agrobacterium</taxon>
        <taxon>Agrobacterium tumefaciens complex</taxon>
    </lineage>
</organism>
<gene>
    <name evidence="2" type="ORF">RU07_08295</name>
</gene>
<name>A0A0D0L193_AGRTU</name>
<dbReference type="InterPro" id="IPR004843">
    <property type="entry name" value="Calcineurin-like_PHP"/>
</dbReference>
<dbReference type="SUPFAM" id="SSF56300">
    <property type="entry name" value="Metallo-dependent phosphatases"/>
    <property type="match status" value="1"/>
</dbReference>
<dbReference type="InterPro" id="IPR051918">
    <property type="entry name" value="STPP_CPPED1"/>
</dbReference>
<proteinExistence type="predicted"/>
<comment type="caution">
    <text evidence="2">The sequence shown here is derived from an EMBL/GenBank/DDBJ whole genome shotgun (WGS) entry which is preliminary data.</text>
</comment>
<dbReference type="GO" id="GO:0016787">
    <property type="term" value="F:hydrolase activity"/>
    <property type="evidence" value="ECO:0007669"/>
    <property type="project" value="InterPro"/>
</dbReference>
<dbReference type="PANTHER" id="PTHR43143:SF1">
    <property type="entry name" value="SERINE_THREONINE-PROTEIN PHOSPHATASE CPPED1"/>
    <property type="match status" value="1"/>
</dbReference>
<dbReference type="InterPro" id="IPR029052">
    <property type="entry name" value="Metallo-depent_PP-like"/>
</dbReference>
<dbReference type="EMBL" id="JXQV01000008">
    <property type="protein sequence ID" value="KIQ03441.1"/>
    <property type="molecule type" value="Genomic_DNA"/>
</dbReference>
<feature type="domain" description="Calcineurin-like phosphoesterase" evidence="1">
    <location>
        <begin position="1"/>
        <end position="197"/>
    </location>
</feature>
<accession>A0A0D0L193</accession>
<evidence type="ECO:0000259" key="1">
    <source>
        <dbReference type="Pfam" id="PF00149"/>
    </source>
</evidence>
<dbReference type="PANTHER" id="PTHR43143">
    <property type="entry name" value="METALLOPHOSPHOESTERASE, CALCINEURIN SUPERFAMILY"/>
    <property type="match status" value="1"/>
</dbReference>
<sequence length="276" mass="31102">MKIIQITDTHLSPTKPHFNGNWEPLVRWIESEKPDLVVHTGDLSIDGADFEDDLAFAMGMMRQLSMPVLIVPGNHDVGHFHGSAQPVNAERLDRWHRLVGPDYWVEDTDRWRIIGLNSLLIGLGGADEEAQERWLEQTLESRDGRQVAIFTHKPLFVDDADEPEAGYWSAPFEPRMRLLELIANHDVALVGSGHLHWSWIGRHDNTTLVWAPPSSFILGDMEREMPGSRLLGAAVHHLGETVESQLVSVEGLKPYYLDDVLAEVYPSALKKKEAAE</sequence>
<dbReference type="Gene3D" id="3.60.21.10">
    <property type="match status" value="1"/>
</dbReference>
<protein>
    <submittedName>
        <fullName evidence="2">Metallophosphoesterase</fullName>
    </submittedName>
</protein>
<dbReference type="OrthoDB" id="651281at2"/>
<dbReference type="Pfam" id="PF00149">
    <property type="entry name" value="Metallophos"/>
    <property type="match status" value="1"/>
</dbReference>
<dbReference type="AlphaFoldDB" id="A0A0D0L193"/>
<reference evidence="2 3" key="1">
    <citation type="submission" date="2014-12" db="EMBL/GenBank/DDBJ databases">
        <title>16Stimator: statistical estimation of ribosomal gene copy numbers from draft genome assemblies.</title>
        <authorList>
            <person name="Perisin M.A."/>
            <person name="Vetter M."/>
            <person name="Gilbert J.A."/>
            <person name="Bergelson J."/>
        </authorList>
    </citation>
    <scope>NUCLEOTIDE SEQUENCE [LARGE SCALE GENOMIC DNA]</scope>
    <source>
        <strain evidence="2 3">MEJ076</strain>
    </source>
</reference>
<evidence type="ECO:0000313" key="3">
    <source>
        <dbReference type="Proteomes" id="UP000035017"/>
    </source>
</evidence>
<dbReference type="Proteomes" id="UP000035017">
    <property type="component" value="Unassembled WGS sequence"/>
</dbReference>
<evidence type="ECO:0000313" key="2">
    <source>
        <dbReference type="EMBL" id="KIQ03441.1"/>
    </source>
</evidence>